<dbReference type="OrthoDB" id="5860759at2759"/>
<sequence length="75" mass="8266">MMTSDYFISRSASGTQLALQLMIEFIVILGPTQACMSGHCCPPASALKCRPKQPPCPVPPYPRNYDNVYSDKLKS</sequence>
<dbReference type="EMBL" id="UYRW01003430">
    <property type="protein sequence ID" value="VDK88986.1"/>
    <property type="molecule type" value="Genomic_DNA"/>
</dbReference>
<protein>
    <submittedName>
        <fullName evidence="3">Secreted protein</fullName>
    </submittedName>
</protein>
<reference evidence="1 2" key="2">
    <citation type="submission" date="2018-08" db="EMBL/GenBank/DDBJ databases">
        <authorList>
            <person name="Laetsch R D."/>
            <person name="Stevens L."/>
            <person name="Kumar S."/>
            <person name="Blaxter L. M."/>
        </authorList>
    </citation>
    <scope>NUCLEOTIDE SEQUENCE [LARGE SCALE GENOMIC DNA]</scope>
</reference>
<dbReference type="WBParaSite" id="nOo.2.0.1.t08334-RA">
    <property type="protein sequence ID" value="nOo.2.0.1.t08334-RA"/>
    <property type="gene ID" value="nOo.2.0.1.g08334"/>
</dbReference>
<dbReference type="Proteomes" id="UP000271087">
    <property type="component" value="Unassembled WGS sequence"/>
</dbReference>
<dbReference type="AlphaFoldDB" id="A0A182EJP9"/>
<reference evidence="3" key="1">
    <citation type="submission" date="2016-06" db="UniProtKB">
        <authorList>
            <consortium name="WormBaseParasite"/>
        </authorList>
    </citation>
    <scope>IDENTIFICATION</scope>
</reference>
<proteinExistence type="predicted"/>
<organism evidence="3">
    <name type="scientific">Onchocerca ochengi</name>
    <name type="common">Filarial nematode worm</name>
    <dbReference type="NCBI Taxonomy" id="42157"/>
    <lineage>
        <taxon>Eukaryota</taxon>
        <taxon>Metazoa</taxon>
        <taxon>Ecdysozoa</taxon>
        <taxon>Nematoda</taxon>
        <taxon>Chromadorea</taxon>
        <taxon>Rhabditida</taxon>
        <taxon>Spirurina</taxon>
        <taxon>Spiruromorpha</taxon>
        <taxon>Filarioidea</taxon>
        <taxon>Onchocercidae</taxon>
        <taxon>Onchocerca</taxon>
    </lineage>
</organism>
<accession>A0A182EJP9</accession>
<evidence type="ECO:0000313" key="2">
    <source>
        <dbReference type="Proteomes" id="UP000271087"/>
    </source>
</evidence>
<name>A0A182EJP9_ONCOC</name>
<evidence type="ECO:0000313" key="3">
    <source>
        <dbReference type="WBParaSite" id="nOo.2.0.1.t08334-RA"/>
    </source>
</evidence>
<evidence type="ECO:0000313" key="1">
    <source>
        <dbReference type="EMBL" id="VDK88986.1"/>
    </source>
</evidence>
<keyword evidence="2" id="KW-1185">Reference proteome</keyword>
<gene>
    <name evidence="1" type="ORF">NOO_LOCUS8334</name>
</gene>